<evidence type="ECO:0000256" key="4">
    <source>
        <dbReference type="ARBA" id="ARBA00022989"/>
    </source>
</evidence>
<evidence type="ECO:0000256" key="1">
    <source>
        <dbReference type="ARBA" id="ARBA00004651"/>
    </source>
</evidence>
<protein>
    <submittedName>
        <fullName evidence="8">DMT family transporter</fullName>
    </submittedName>
</protein>
<dbReference type="InterPro" id="IPR000620">
    <property type="entry name" value="EamA_dom"/>
</dbReference>
<dbReference type="RefSeq" id="WP_265722075.1">
    <property type="nucleotide sequence ID" value="NZ_JAPIVK010000018.1"/>
</dbReference>
<feature type="domain" description="EamA" evidence="7">
    <location>
        <begin position="172"/>
        <end position="306"/>
    </location>
</feature>
<dbReference type="PANTHER" id="PTHR42920:SF5">
    <property type="entry name" value="EAMA DOMAIN-CONTAINING PROTEIN"/>
    <property type="match status" value="1"/>
</dbReference>
<sequence>MKTKHFATLPGNGYFLAFAAAGLFSIKAIFIKLAYRHGVDVETFILLRMLLALPFYLAILALLKRGGDWRPVSPRLLATTAALGFCSYYLASFLDLQGLRYISANFERLILYLYPTMVLLLGWWFLRKPVAPKQLLCILGAYCGILLIYWQDSAFGTDTAAPGWVPFQAITWGALLTAGAALSFAVYVTFSEGAIRRLGSRQFTALAMMAASVAIAVHFTLQGNISRLEQPLPVYGYALIVAFACTVVPSLMMSAAIERIGAAATGAVGTSGPVITLIAAAWVLGEPFTVYHLVGMAVIIGSLMLLKKVGDGQLGKVPQGRSAASSGG</sequence>
<keyword evidence="2" id="KW-1003">Cell membrane</keyword>
<reference evidence="9" key="1">
    <citation type="journal article" date="2019" name="Int. J. Syst. Evol. Microbiol.">
        <title>The Global Catalogue of Microorganisms (GCM) 10K type strain sequencing project: providing services to taxonomists for standard genome sequencing and annotation.</title>
        <authorList>
            <consortium name="The Broad Institute Genomics Platform"/>
            <consortium name="The Broad Institute Genome Sequencing Center for Infectious Disease"/>
            <person name="Wu L."/>
            <person name="Ma J."/>
        </authorList>
    </citation>
    <scope>NUCLEOTIDE SEQUENCE [LARGE SCALE GENOMIC DNA]</scope>
    <source>
        <strain evidence="9">KCTC 12848</strain>
    </source>
</reference>
<keyword evidence="3 6" id="KW-0812">Transmembrane</keyword>
<feature type="domain" description="EamA" evidence="7">
    <location>
        <begin position="13"/>
        <end position="149"/>
    </location>
</feature>
<dbReference type="InterPro" id="IPR037185">
    <property type="entry name" value="EmrE-like"/>
</dbReference>
<feature type="transmembrane region" description="Helical" evidence="6">
    <location>
        <begin position="260"/>
        <end position="282"/>
    </location>
</feature>
<evidence type="ECO:0000256" key="3">
    <source>
        <dbReference type="ARBA" id="ARBA00022692"/>
    </source>
</evidence>
<evidence type="ECO:0000256" key="6">
    <source>
        <dbReference type="SAM" id="Phobius"/>
    </source>
</evidence>
<dbReference type="InterPro" id="IPR051258">
    <property type="entry name" value="Diverse_Substrate_Transporter"/>
</dbReference>
<keyword evidence="9" id="KW-1185">Reference proteome</keyword>
<feature type="transmembrane region" description="Helical" evidence="6">
    <location>
        <begin position="170"/>
        <end position="190"/>
    </location>
</feature>
<feature type="transmembrane region" description="Helical" evidence="6">
    <location>
        <begin position="109"/>
        <end position="126"/>
    </location>
</feature>
<name>A0ABW5EBP0_9GAMM</name>
<evidence type="ECO:0000313" key="8">
    <source>
        <dbReference type="EMBL" id="MFD2310498.1"/>
    </source>
</evidence>
<feature type="transmembrane region" description="Helical" evidence="6">
    <location>
        <begin position="234"/>
        <end position="253"/>
    </location>
</feature>
<dbReference type="Proteomes" id="UP001597425">
    <property type="component" value="Unassembled WGS sequence"/>
</dbReference>
<keyword evidence="5 6" id="KW-0472">Membrane</keyword>
<feature type="transmembrane region" description="Helical" evidence="6">
    <location>
        <begin position="12"/>
        <end position="31"/>
    </location>
</feature>
<feature type="transmembrane region" description="Helical" evidence="6">
    <location>
        <begin position="202"/>
        <end position="222"/>
    </location>
</feature>
<accession>A0ABW5EBP0</accession>
<feature type="transmembrane region" description="Helical" evidence="6">
    <location>
        <begin position="288"/>
        <end position="306"/>
    </location>
</feature>
<feature type="transmembrane region" description="Helical" evidence="6">
    <location>
        <begin position="75"/>
        <end position="94"/>
    </location>
</feature>
<feature type="transmembrane region" description="Helical" evidence="6">
    <location>
        <begin position="43"/>
        <end position="63"/>
    </location>
</feature>
<dbReference type="SUPFAM" id="SSF103481">
    <property type="entry name" value="Multidrug resistance efflux transporter EmrE"/>
    <property type="match status" value="2"/>
</dbReference>
<evidence type="ECO:0000313" key="9">
    <source>
        <dbReference type="Proteomes" id="UP001597425"/>
    </source>
</evidence>
<feature type="transmembrane region" description="Helical" evidence="6">
    <location>
        <begin position="133"/>
        <end position="150"/>
    </location>
</feature>
<comment type="subcellular location">
    <subcellularLocation>
        <location evidence="1">Cell membrane</location>
        <topology evidence="1">Multi-pass membrane protein</topology>
    </subcellularLocation>
</comment>
<proteinExistence type="predicted"/>
<keyword evidence="4 6" id="KW-1133">Transmembrane helix</keyword>
<evidence type="ECO:0000259" key="7">
    <source>
        <dbReference type="Pfam" id="PF00892"/>
    </source>
</evidence>
<dbReference type="Gene3D" id="1.10.3730.20">
    <property type="match status" value="1"/>
</dbReference>
<dbReference type="PANTHER" id="PTHR42920">
    <property type="entry name" value="OS03G0707200 PROTEIN-RELATED"/>
    <property type="match status" value="1"/>
</dbReference>
<gene>
    <name evidence="8" type="ORF">ACFSKX_08730</name>
</gene>
<comment type="caution">
    <text evidence="8">The sequence shown here is derived from an EMBL/GenBank/DDBJ whole genome shotgun (WGS) entry which is preliminary data.</text>
</comment>
<evidence type="ECO:0000256" key="5">
    <source>
        <dbReference type="ARBA" id="ARBA00023136"/>
    </source>
</evidence>
<dbReference type="EMBL" id="JBHUJD010000009">
    <property type="protein sequence ID" value="MFD2310498.1"/>
    <property type="molecule type" value="Genomic_DNA"/>
</dbReference>
<organism evidence="8 9">
    <name type="scientific">Microbulbifer halophilus</name>
    <dbReference type="NCBI Taxonomy" id="453963"/>
    <lineage>
        <taxon>Bacteria</taxon>
        <taxon>Pseudomonadati</taxon>
        <taxon>Pseudomonadota</taxon>
        <taxon>Gammaproteobacteria</taxon>
        <taxon>Cellvibrionales</taxon>
        <taxon>Microbulbiferaceae</taxon>
        <taxon>Microbulbifer</taxon>
    </lineage>
</organism>
<evidence type="ECO:0000256" key="2">
    <source>
        <dbReference type="ARBA" id="ARBA00022475"/>
    </source>
</evidence>
<dbReference type="Pfam" id="PF00892">
    <property type="entry name" value="EamA"/>
    <property type="match status" value="2"/>
</dbReference>